<evidence type="ECO:0000256" key="2">
    <source>
        <dbReference type="SAM" id="Phobius"/>
    </source>
</evidence>
<reference evidence="3 4" key="1">
    <citation type="submission" date="2021-06" db="EMBL/GenBank/DDBJ databases">
        <title>New haloarchaea isolates fom saline soil.</title>
        <authorList>
            <person name="Duran-Viseras A."/>
            <person name="Sanchez-Porro C.S."/>
            <person name="Ventosa A."/>
        </authorList>
    </citation>
    <scope>NUCLEOTIDE SEQUENCE [LARGE SCALE GENOMIC DNA]</scope>
    <source>
        <strain evidence="3 4">JCM 183640</strain>
    </source>
</reference>
<proteinExistence type="predicted"/>
<dbReference type="Proteomes" id="UP000766550">
    <property type="component" value="Unassembled WGS sequence"/>
</dbReference>
<evidence type="ECO:0000313" key="4">
    <source>
        <dbReference type="Proteomes" id="UP000766550"/>
    </source>
</evidence>
<dbReference type="EMBL" id="JAHQXF010000001">
    <property type="protein sequence ID" value="MBV0924100.1"/>
    <property type="molecule type" value="Genomic_DNA"/>
</dbReference>
<feature type="compositionally biased region" description="Acidic residues" evidence="1">
    <location>
        <begin position="229"/>
        <end position="240"/>
    </location>
</feature>
<feature type="compositionally biased region" description="Low complexity" evidence="1">
    <location>
        <begin position="241"/>
        <end position="262"/>
    </location>
</feature>
<feature type="compositionally biased region" description="Gly residues" evidence="1">
    <location>
        <begin position="172"/>
        <end position="183"/>
    </location>
</feature>
<feature type="transmembrane region" description="Helical" evidence="2">
    <location>
        <begin position="275"/>
        <end position="295"/>
    </location>
</feature>
<keyword evidence="2" id="KW-0812">Transmembrane</keyword>
<feature type="compositionally biased region" description="Basic and acidic residues" evidence="1">
    <location>
        <begin position="160"/>
        <end position="171"/>
    </location>
</feature>
<protein>
    <recommendedName>
        <fullName evidence="5">DUF1102 domain-containing protein</fullName>
    </recommendedName>
</protein>
<dbReference type="OrthoDB" id="242111at2157"/>
<keyword evidence="4" id="KW-1185">Reference proteome</keyword>
<comment type="caution">
    <text evidence="3">The sequence shown here is derived from an EMBL/GenBank/DDBJ whole genome shotgun (WGS) entry which is preliminary data.</text>
</comment>
<sequence length="296" mass="30627">MNRTILLLVATVTSAAILIPTGAIPFAESGTDRVSEDIEMAPADTLNGDYAILNENDEIELLLTDANPYIDGAGVDADAVTPIDCVFTVTYTGDSTAEVWLTDDAEDVRFYRDTDPEDSLERSENSVVLRPNESVSVGLLVDTRGDHDVEEVDTFTVHAELAEQRDRRNDRGNGGSNGRNGVGGDDRNDDPGREDRGNDDPGSAAGGASEPPRQTPAPPTATPDRTPDADADDATAEAADETGTAAIAGDDAASGADAPAADEPTELGGFSPGPLGLVVGSLAAVLLGLAAFRAFG</sequence>
<keyword evidence="2" id="KW-0472">Membrane</keyword>
<feature type="compositionally biased region" description="Basic and acidic residues" evidence="1">
    <location>
        <begin position="184"/>
        <end position="199"/>
    </location>
</feature>
<evidence type="ECO:0000313" key="3">
    <source>
        <dbReference type="EMBL" id="MBV0924100.1"/>
    </source>
</evidence>
<accession>A0A8J8C810</accession>
<feature type="region of interest" description="Disordered" evidence="1">
    <location>
        <begin position="157"/>
        <end position="273"/>
    </location>
</feature>
<gene>
    <name evidence="3" type="ORF">KTS45_07765</name>
</gene>
<keyword evidence="2" id="KW-1133">Transmembrane helix</keyword>
<name>A0A8J8C810_9EURY</name>
<dbReference type="AlphaFoldDB" id="A0A8J8C810"/>
<dbReference type="RefSeq" id="WP_162317179.1">
    <property type="nucleotide sequence ID" value="NZ_JAHQXF010000001.1"/>
</dbReference>
<evidence type="ECO:0008006" key="5">
    <source>
        <dbReference type="Google" id="ProtNLM"/>
    </source>
</evidence>
<organism evidence="3 4">
    <name type="scientific">Haloarcula limicola</name>
    <dbReference type="NCBI Taxonomy" id="1429915"/>
    <lineage>
        <taxon>Archaea</taxon>
        <taxon>Methanobacteriati</taxon>
        <taxon>Methanobacteriota</taxon>
        <taxon>Stenosarchaea group</taxon>
        <taxon>Halobacteria</taxon>
        <taxon>Halobacteriales</taxon>
        <taxon>Haloarculaceae</taxon>
        <taxon>Haloarcula</taxon>
    </lineage>
</organism>
<evidence type="ECO:0000256" key="1">
    <source>
        <dbReference type="SAM" id="MobiDB-lite"/>
    </source>
</evidence>